<gene>
    <name evidence="2" type="ORF">BT96DRAFT_913126</name>
</gene>
<keyword evidence="3" id="KW-1185">Reference proteome</keyword>
<dbReference type="EMBL" id="ML769387">
    <property type="protein sequence ID" value="KAE9409590.1"/>
    <property type="molecule type" value="Genomic_DNA"/>
</dbReference>
<name>A0A6A4IHX8_9AGAR</name>
<evidence type="ECO:0000256" key="1">
    <source>
        <dbReference type="SAM" id="SignalP"/>
    </source>
</evidence>
<reference evidence="2" key="1">
    <citation type="journal article" date="2019" name="Environ. Microbiol.">
        <title>Fungal ecological strategies reflected in gene transcription - a case study of two litter decomposers.</title>
        <authorList>
            <person name="Barbi F."/>
            <person name="Kohler A."/>
            <person name="Barry K."/>
            <person name="Baskaran P."/>
            <person name="Daum C."/>
            <person name="Fauchery L."/>
            <person name="Ihrmark K."/>
            <person name="Kuo A."/>
            <person name="LaButti K."/>
            <person name="Lipzen A."/>
            <person name="Morin E."/>
            <person name="Grigoriev I.V."/>
            <person name="Henrissat B."/>
            <person name="Lindahl B."/>
            <person name="Martin F."/>
        </authorList>
    </citation>
    <scope>NUCLEOTIDE SEQUENCE</scope>
    <source>
        <strain evidence="2">JB14</strain>
    </source>
</reference>
<feature type="chain" id="PRO_5025683643" evidence="1">
    <location>
        <begin position="22"/>
        <end position="319"/>
    </location>
</feature>
<feature type="signal peptide" evidence="1">
    <location>
        <begin position="1"/>
        <end position="21"/>
    </location>
</feature>
<keyword evidence="1" id="KW-0732">Signal</keyword>
<dbReference type="Proteomes" id="UP000799118">
    <property type="component" value="Unassembled WGS sequence"/>
</dbReference>
<evidence type="ECO:0000313" key="2">
    <source>
        <dbReference type="EMBL" id="KAE9409590.1"/>
    </source>
</evidence>
<evidence type="ECO:0000313" key="3">
    <source>
        <dbReference type="Proteomes" id="UP000799118"/>
    </source>
</evidence>
<organism evidence="2 3">
    <name type="scientific">Gymnopus androsaceus JB14</name>
    <dbReference type="NCBI Taxonomy" id="1447944"/>
    <lineage>
        <taxon>Eukaryota</taxon>
        <taxon>Fungi</taxon>
        <taxon>Dikarya</taxon>
        <taxon>Basidiomycota</taxon>
        <taxon>Agaricomycotina</taxon>
        <taxon>Agaricomycetes</taxon>
        <taxon>Agaricomycetidae</taxon>
        <taxon>Agaricales</taxon>
        <taxon>Marasmiineae</taxon>
        <taxon>Omphalotaceae</taxon>
        <taxon>Gymnopus</taxon>
    </lineage>
</organism>
<protein>
    <submittedName>
        <fullName evidence="2">Uncharacterized protein</fullName>
    </submittedName>
</protein>
<accession>A0A6A4IHX8</accession>
<proteinExistence type="predicted"/>
<dbReference type="AlphaFoldDB" id="A0A6A4IHX8"/>
<sequence>MHLAPSTVSLAILSLVSIVCAAPQPLQRDVRVRDELIYARETPTPSDDLPVVTIDAQEYITPSRGFLCFGKKKTGDYCYKAESAKYIEQAIMKAASNLGLPSGRKWRIEYSATSTVTLTDSTTKIYFTGPEICGGKCTAYNLGLRPTNLGLRPTIVDSKNVEIYPHLDPKLMAKAGGPTAPSHEVPVAPVERPAMKMKEPVQVKIDAYYNRLKPKGNIAKTEIYPKPQGATALEEMITEAAPTLGLPSDGSWKFKYSNNYNDLPAFANDRYVFKGVVPFTSPKGKYTADLAENTIKDAHGTVIFEAKRPNSSKSDVAAV</sequence>